<dbReference type="EMBL" id="CADCTB010000036">
    <property type="protein sequence ID" value="CAA9218963.1"/>
    <property type="molecule type" value="Genomic_DNA"/>
</dbReference>
<keyword evidence="3" id="KW-1003">Cell membrane</keyword>
<keyword evidence="4 7" id="KW-0812">Transmembrane</keyword>
<feature type="transmembrane region" description="Helical" evidence="7">
    <location>
        <begin position="54"/>
        <end position="77"/>
    </location>
</feature>
<comment type="similarity">
    <text evidence="2">Belongs to the UPF0702 family.</text>
</comment>
<evidence type="ECO:0000256" key="4">
    <source>
        <dbReference type="ARBA" id="ARBA00022692"/>
    </source>
</evidence>
<accession>A0A6J4HDA0</accession>
<proteinExistence type="inferred from homology"/>
<evidence type="ECO:0000256" key="3">
    <source>
        <dbReference type="ARBA" id="ARBA00022475"/>
    </source>
</evidence>
<dbReference type="Gene3D" id="3.30.240.20">
    <property type="entry name" value="bsu07140 like domains"/>
    <property type="match status" value="1"/>
</dbReference>
<evidence type="ECO:0000256" key="7">
    <source>
        <dbReference type="SAM" id="Phobius"/>
    </source>
</evidence>
<feature type="domain" description="YetF C-terminal" evidence="8">
    <location>
        <begin position="79"/>
        <end position="147"/>
    </location>
</feature>
<protein>
    <recommendedName>
        <fullName evidence="8">YetF C-terminal domain-containing protein</fullName>
    </recommendedName>
</protein>
<dbReference type="Pfam" id="PF04239">
    <property type="entry name" value="DUF421"/>
    <property type="match status" value="1"/>
</dbReference>
<gene>
    <name evidence="9" type="ORF">AVDCRST_MAG10-550</name>
</gene>
<evidence type="ECO:0000256" key="5">
    <source>
        <dbReference type="ARBA" id="ARBA00022989"/>
    </source>
</evidence>
<keyword evidence="6 7" id="KW-0472">Membrane</keyword>
<dbReference type="InterPro" id="IPR023090">
    <property type="entry name" value="UPF0702_alpha/beta_dom_sf"/>
</dbReference>
<dbReference type="PANTHER" id="PTHR34582:SF6">
    <property type="entry name" value="UPF0702 TRANSMEMBRANE PROTEIN YCAP"/>
    <property type="match status" value="1"/>
</dbReference>
<keyword evidence="5 7" id="KW-1133">Transmembrane helix</keyword>
<dbReference type="GO" id="GO:0005886">
    <property type="term" value="C:plasma membrane"/>
    <property type="evidence" value="ECO:0007669"/>
    <property type="project" value="UniProtKB-SubCell"/>
</dbReference>
<dbReference type="AlphaFoldDB" id="A0A6J4HDA0"/>
<dbReference type="PANTHER" id="PTHR34582">
    <property type="entry name" value="UPF0702 TRANSMEMBRANE PROTEIN YCAP"/>
    <property type="match status" value="1"/>
</dbReference>
<evidence type="ECO:0000259" key="8">
    <source>
        <dbReference type="Pfam" id="PF04239"/>
    </source>
</evidence>
<name>A0A6J4HDA0_9ACTN</name>
<evidence type="ECO:0000256" key="2">
    <source>
        <dbReference type="ARBA" id="ARBA00006448"/>
    </source>
</evidence>
<evidence type="ECO:0000313" key="9">
    <source>
        <dbReference type="EMBL" id="CAA9218963.1"/>
    </source>
</evidence>
<reference evidence="9" key="1">
    <citation type="submission" date="2020-02" db="EMBL/GenBank/DDBJ databases">
        <authorList>
            <person name="Meier V. D."/>
        </authorList>
    </citation>
    <scope>NUCLEOTIDE SEQUENCE</scope>
    <source>
        <strain evidence="9">AVDCRST_MAG10</strain>
    </source>
</reference>
<comment type="subcellular location">
    <subcellularLocation>
        <location evidence="1">Cell membrane</location>
        <topology evidence="1">Multi-pass membrane protein</topology>
    </subcellularLocation>
</comment>
<dbReference type="InterPro" id="IPR007353">
    <property type="entry name" value="DUF421"/>
</dbReference>
<organism evidence="9">
    <name type="scientific">uncultured Acidimicrobiales bacterium</name>
    <dbReference type="NCBI Taxonomy" id="310071"/>
    <lineage>
        <taxon>Bacteria</taxon>
        <taxon>Bacillati</taxon>
        <taxon>Actinomycetota</taxon>
        <taxon>Acidimicrobiia</taxon>
        <taxon>Acidimicrobiales</taxon>
        <taxon>environmental samples</taxon>
    </lineage>
</organism>
<evidence type="ECO:0000256" key="1">
    <source>
        <dbReference type="ARBA" id="ARBA00004651"/>
    </source>
</evidence>
<sequence>MEIILRSTIIYFVLWALARGVGKRELSEMTAFELILLVTMGDLIQQGATQEDMSLTGATLAVGTLAMWILLFAYLAWRFRPVRAVLEGVPVVVIHNGQPLDKVLAIERLTLDEVCEAARNQGILDLAEIDIGVLEPDGRFSFLKASGESTQHRPPGKHAN</sequence>
<evidence type="ECO:0000256" key="6">
    <source>
        <dbReference type="ARBA" id="ARBA00023136"/>
    </source>
</evidence>